<dbReference type="OrthoDB" id="2027384at2"/>
<accession>A0A2K4ZBB6</accession>
<dbReference type="RefSeq" id="WP_103237862.1">
    <property type="nucleotide sequence ID" value="NZ_JANJZD010000002.1"/>
</dbReference>
<feature type="transmembrane region" description="Helical" evidence="1">
    <location>
        <begin position="161"/>
        <end position="191"/>
    </location>
</feature>
<feature type="transmembrane region" description="Helical" evidence="1">
    <location>
        <begin position="372"/>
        <end position="389"/>
    </location>
</feature>
<keyword evidence="1" id="KW-1133">Transmembrane helix</keyword>
<evidence type="ECO:0008006" key="4">
    <source>
        <dbReference type="Google" id="ProtNLM"/>
    </source>
</evidence>
<sequence length="566" mass="64590">MRNKTRLLNILNILLIILTILAALKMLFFGLGLDEEYQVVMAYRNARGDRLFLDMWEPHQSSAFLCSLLMKPYLKLLGTTGVVLYLRVWGTFFHLFISLYLYMVLKAFVRKEYARLLAFIYFNTIPKLIILPEFGIMQVWFYTLLSLFLIRYYTDGRKVRYLVLAALAFALNVLSYPSCVILFPFLLLSLFRFSGREKWRDMGIFTLVCTLCGAGYLGILFTYTDPKELVNTLSHILSGDITHSLSLREKLLSWLRDILRLSVLWAGCRLFALVFSIHKKPDAAKTYCLTLMAACGIVLFYWGVLKVGYPPMHIHLATAAAAGLIARAKARKIQKEAASKAENIPLFLHATTGAILSLLAVAYLTDLNLMESIPHAMPAAIYGTVLLILTLEQKETRKPSGWLLVMLTAWAFTAVFGKGYTLRGGAGNEHVLQSGGIFREGPAAGIISNYIAAYIYNSDWEDWQTYLQDGDSVLIMVDQLSSLGTIQYLFKDVEISHFSIVNPTAYDERLPEYWTLYPEKFPNVIIVDCWYGELMTDPGNWMMRYIEDEFGYTQVNDGKYIRIYRK</sequence>
<feature type="transmembrane region" description="Helical" evidence="1">
    <location>
        <begin position="7"/>
        <end position="31"/>
    </location>
</feature>
<name>A0A2K4ZBB6_9FIRM</name>
<feature type="transmembrane region" description="Helical" evidence="1">
    <location>
        <begin position="308"/>
        <end position="326"/>
    </location>
</feature>
<protein>
    <recommendedName>
        <fullName evidence="4">Glycosyltransferase RgtA/B/C/D-like domain-containing protein</fullName>
    </recommendedName>
</protein>
<evidence type="ECO:0000313" key="2">
    <source>
        <dbReference type="EMBL" id="SOY27750.1"/>
    </source>
</evidence>
<dbReference type="EMBL" id="OFSM01000002">
    <property type="protein sequence ID" value="SOY27750.1"/>
    <property type="molecule type" value="Genomic_DNA"/>
</dbReference>
<proteinExistence type="predicted"/>
<feature type="transmembrane region" description="Helical" evidence="1">
    <location>
        <begin position="116"/>
        <end position="141"/>
    </location>
</feature>
<feature type="transmembrane region" description="Helical" evidence="1">
    <location>
        <begin position="401"/>
        <end position="420"/>
    </location>
</feature>
<keyword evidence="3" id="KW-1185">Reference proteome</keyword>
<feature type="transmembrane region" description="Helical" evidence="1">
    <location>
        <begin position="203"/>
        <end position="223"/>
    </location>
</feature>
<evidence type="ECO:0000313" key="3">
    <source>
        <dbReference type="Proteomes" id="UP000236311"/>
    </source>
</evidence>
<feature type="transmembrane region" description="Helical" evidence="1">
    <location>
        <begin position="284"/>
        <end position="302"/>
    </location>
</feature>
<dbReference type="Proteomes" id="UP000236311">
    <property type="component" value="Unassembled WGS sequence"/>
</dbReference>
<keyword evidence="1" id="KW-0812">Transmembrane</keyword>
<dbReference type="AlphaFoldDB" id="A0A2K4ZBB6"/>
<reference evidence="2 3" key="1">
    <citation type="submission" date="2018-01" db="EMBL/GenBank/DDBJ databases">
        <authorList>
            <person name="Gaut B.S."/>
            <person name="Morton B.R."/>
            <person name="Clegg M.T."/>
            <person name="Duvall M.R."/>
        </authorList>
    </citation>
    <scope>NUCLEOTIDE SEQUENCE [LARGE SCALE GENOMIC DNA]</scope>
    <source>
        <strain evidence="2">GP69</strain>
    </source>
</reference>
<keyword evidence="1" id="KW-0472">Membrane</keyword>
<gene>
    <name evidence="2" type="ORF">AMURIS_00454</name>
</gene>
<feature type="transmembrane region" description="Helical" evidence="1">
    <location>
        <begin position="258"/>
        <end position="277"/>
    </location>
</feature>
<feature type="transmembrane region" description="Helical" evidence="1">
    <location>
        <begin position="346"/>
        <end position="366"/>
    </location>
</feature>
<organism evidence="2 3">
    <name type="scientific">Acetatifactor muris</name>
    <dbReference type="NCBI Taxonomy" id="879566"/>
    <lineage>
        <taxon>Bacteria</taxon>
        <taxon>Bacillati</taxon>
        <taxon>Bacillota</taxon>
        <taxon>Clostridia</taxon>
        <taxon>Lachnospirales</taxon>
        <taxon>Lachnospiraceae</taxon>
        <taxon>Acetatifactor</taxon>
    </lineage>
</organism>
<evidence type="ECO:0000256" key="1">
    <source>
        <dbReference type="SAM" id="Phobius"/>
    </source>
</evidence>
<feature type="transmembrane region" description="Helical" evidence="1">
    <location>
        <begin position="82"/>
        <end position="104"/>
    </location>
</feature>